<keyword evidence="4" id="KW-1133">Transmembrane helix</keyword>
<dbReference type="InterPro" id="IPR052065">
    <property type="entry name" value="Compl_asym_regulator"/>
</dbReference>
<dbReference type="FunFam" id="2.20.100.10:FF:000007">
    <property type="entry name" value="Thrombospondin 1"/>
    <property type="match status" value="2"/>
</dbReference>
<keyword evidence="3" id="KW-0677">Repeat</keyword>
<evidence type="ECO:0000256" key="6">
    <source>
        <dbReference type="ARBA" id="ARBA00023157"/>
    </source>
</evidence>
<dbReference type="Pfam" id="PF00090">
    <property type="entry name" value="TSP_1"/>
    <property type="match status" value="2"/>
</dbReference>
<gene>
    <name evidence="7" type="ORF">NEMVEDRAFT_v1g110056</name>
</gene>
<dbReference type="AlphaFoldDB" id="A7S9H6"/>
<dbReference type="HOGENOM" id="CLU_047129_1_0_1"/>
<dbReference type="PRINTS" id="PR01705">
    <property type="entry name" value="TSP1REPEAT"/>
</dbReference>
<dbReference type="GO" id="GO:0016020">
    <property type="term" value="C:membrane"/>
    <property type="evidence" value="ECO:0007669"/>
    <property type="project" value="UniProtKB-SubCell"/>
</dbReference>
<keyword evidence="5" id="KW-0472">Membrane</keyword>
<dbReference type="PhylomeDB" id="A7S9H6"/>
<dbReference type="Gene3D" id="2.20.100.10">
    <property type="entry name" value="Thrombospondin type-1 (TSP1) repeat"/>
    <property type="match status" value="2"/>
</dbReference>
<dbReference type="PROSITE" id="PS50092">
    <property type="entry name" value="TSP1"/>
    <property type="match status" value="2"/>
</dbReference>
<evidence type="ECO:0000256" key="4">
    <source>
        <dbReference type="ARBA" id="ARBA00022989"/>
    </source>
</evidence>
<keyword evidence="2" id="KW-0812">Transmembrane</keyword>
<dbReference type="OMA" id="EDAWSEW"/>
<dbReference type="InParanoid" id="A7S9H6"/>
<dbReference type="PANTHER" id="PTHR22906">
    <property type="entry name" value="PROPERDIN"/>
    <property type="match status" value="1"/>
</dbReference>
<dbReference type="Proteomes" id="UP000001593">
    <property type="component" value="Unassembled WGS sequence"/>
</dbReference>
<dbReference type="eggNOG" id="ENOG502QRK8">
    <property type="taxonomic scope" value="Eukaryota"/>
</dbReference>
<evidence type="ECO:0000313" key="7">
    <source>
        <dbReference type="EMBL" id="EDO39575.1"/>
    </source>
</evidence>
<dbReference type="EMBL" id="DS469604">
    <property type="protein sequence ID" value="EDO39575.1"/>
    <property type="molecule type" value="Genomic_DNA"/>
</dbReference>
<keyword evidence="8" id="KW-1185">Reference proteome</keyword>
<comment type="subcellular location">
    <subcellularLocation>
        <location evidence="1">Membrane</location>
        <topology evidence="1">Single-pass membrane protein</topology>
    </subcellularLocation>
</comment>
<name>A7S9H6_NEMVE</name>
<reference evidence="7 8" key="1">
    <citation type="journal article" date="2007" name="Science">
        <title>Sea anemone genome reveals ancestral eumetazoan gene repertoire and genomic organization.</title>
        <authorList>
            <person name="Putnam N.H."/>
            <person name="Srivastava M."/>
            <person name="Hellsten U."/>
            <person name="Dirks B."/>
            <person name="Chapman J."/>
            <person name="Salamov A."/>
            <person name="Terry A."/>
            <person name="Shapiro H."/>
            <person name="Lindquist E."/>
            <person name="Kapitonov V.V."/>
            <person name="Jurka J."/>
            <person name="Genikhovich G."/>
            <person name="Grigoriev I.V."/>
            <person name="Lucas S.M."/>
            <person name="Steele R.E."/>
            <person name="Finnerty J.R."/>
            <person name="Technau U."/>
            <person name="Martindale M.Q."/>
            <person name="Rokhsar D.S."/>
        </authorList>
    </citation>
    <scope>NUCLEOTIDE SEQUENCE [LARGE SCALE GENOMIC DNA]</scope>
    <source>
        <strain evidence="8">CH2 X CH6</strain>
    </source>
</reference>
<evidence type="ECO:0000313" key="8">
    <source>
        <dbReference type="Proteomes" id="UP000001593"/>
    </source>
</evidence>
<dbReference type="InterPro" id="IPR036383">
    <property type="entry name" value="TSP1_rpt_sf"/>
</dbReference>
<dbReference type="PANTHER" id="PTHR22906:SF21">
    <property type="entry name" value="SEMA DOMAIN-CONTAINING PROTEIN"/>
    <property type="match status" value="1"/>
</dbReference>
<dbReference type="InterPro" id="IPR000884">
    <property type="entry name" value="TSP1_rpt"/>
</dbReference>
<dbReference type="SMART" id="SM00209">
    <property type="entry name" value="TSP1"/>
    <property type="match status" value="2"/>
</dbReference>
<evidence type="ECO:0000256" key="2">
    <source>
        <dbReference type="ARBA" id="ARBA00022692"/>
    </source>
</evidence>
<dbReference type="SUPFAM" id="SSF82895">
    <property type="entry name" value="TSP-1 type 1 repeat"/>
    <property type="match status" value="2"/>
</dbReference>
<evidence type="ECO:0000256" key="1">
    <source>
        <dbReference type="ARBA" id="ARBA00004167"/>
    </source>
</evidence>
<protein>
    <submittedName>
        <fullName evidence="7">Uncharacterized protein</fullName>
    </submittedName>
</protein>
<sequence>DGKWGAWSDWGSCSASCGPGKRIRTRECNDPAPKSGGKMCEGAKQQTGHCEFSPCPTDGSWSSWTEWSDCTQECGDGVRTRSRYCDNPSPAAGGSDCAGKSEEYTYCKKRDCCE</sequence>
<feature type="non-terminal residue" evidence="7">
    <location>
        <position position="1"/>
    </location>
</feature>
<accession>A7S9H6</accession>
<evidence type="ECO:0000256" key="3">
    <source>
        <dbReference type="ARBA" id="ARBA00022737"/>
    </source>
</evidence>
<proteinExistence type="predicted"/>
<organism evidence="7 8">
    <name type="scientific">Nematostella vectensis</name>
    <name type="common">Starlet sea anemone</name>
    <dbReference type="NCBI Taxonomy" id="45351"/>
    <lineage>
        <taxon>Eukaryota</taxon>
        <taxon>Metazoa</taxon>
        <taxon>Cnidaria</taxon>
        <taxon>Anthozoa</taxon>
        <taxon>Hexacorallia</taxon>
        <taxon>Actiniaria</taxon>
        <taxon>Edwardsiidae</taxon>
        <taxon>Nematostella</taxon>
    </lineage>
</organism>
<keyword evidence="6" id="KW-1015">Disulfide bond</keyword>
<evidence type="ECO:0000256" key="5">
    <source>
        <dbReference type="ARBA" id="ARBA00023136"/>
    </source>
</evidence>